<feature type="chain" id="PRO_5037254027" evidence="1">
    <location>
        <begin position="21"/>
        <end position="85"/>
    </location>
</feature>
<keyword evidence="3" id="KW-1185">Reference proteome</keyword>
<feature type="signal peptide" evidence="1">
    <location>
        <begin position="1"/>
        <end position="20"/>
    </location>
</feature>
<dbReference type="EMBL" id="OU015584">
    <property type="protein sequence ID" value="CAG5086177.1"/>
    <property type="molecule type" value="Genomic_DNA"/>
</dbReference>
<dbReference type="AlphaFoldDB" id="A0A916JRM1"/>
<organism evidence="2 3">
    <name type="scientific">Parvicella tangerina</name>
    <dbReference type="NCBI Taxonomy" id="2829795"/>
    <lineage>
        <taxon>Bacteria</taxon>
        <taxon>Pseudomonadati</taxon>
        <taxon>Bacteroidota</taxon>
        <taxon>Flavobacteriia</taxon>
        <taxon>Flavobacteriales</taxon>
        <taxon>Parvicellaceae</taxon>
        <taxon>Parvicella</taxon>
    </lineage>
</organism>
<dbReference type="KEGG" id="ptan:CRYO30217_03034"/>
<reference evidence="2" key="1">
    <citation type="submission" date="2021-04" db="EMBL/GenBank/DDBJ databases">
        <authorList>
            <person name="Rodrigo-Torres L."/>
            <person name="Arahal R. D."/>
            <person name="Lucena T."/>
        </authorList>
    </citation>
    <scope>NUCLEOTIDE SEQUENCE</scope>
    <source>
        <strain evidence="2">AS29M-1</strain>
    </source>
</reference>
<evidence type="ECO:0000313" key="3">
    <source>
        <dbReference type="Proteomes" id="UP000683507"/>
    </source>
</evidence>
<dbReference type="Proteomes" id="UP000683507">
    <property type="component" value="Chromosome"/>
</dbReference>
<evidence type="ECO:0000313" key="2">
    <source>
        <dbReference type="EMBL" id="CAG5086177.1"/>
    </source>
</evidence>
<gene>
    <name evidence="2" type="ORF">CRYO30217_03034</name>
</gene>
<dbReference type="RefSeq" id="WP_258543226.1">
    <property type="nucleotide sequence ID" value="NZ_OU015584.1"/>
</dbReference>
<evidence type="ECO:0000256" key="1">
    <source>
        <dbReference type="SAM" id="SignalP"/>
    </source>
</evidence>
<name>A0A916JRM1_9FLAO</name>
<keyword evidence="1" id="KW-0732">Signal</keyword>
<sequence>MKRKLILTICLGLFCCAGWAQEINTGQKSLVGKTGEKVDTSKVVSGQERSGRIDREILPHGKVMRTEEYLNELEKKEATTKTQSK</sequence>
<protein>
    <submittedName>
        <fullName evidence="2">Uncharacterized protein</fullName>
    </submittedName>
</protein>
<proteinExistence type="predicted"/>
<accession>A0A916JRM1</accession>